<feature type="non-terminal residue" evidence="2">
    <location>
        <position position="1"/>
    </location>
</feature>
<feature type="compositionally biased region" description="Basic residues" evidence="1">
    <location>
        <begin position="24"/>
        <end position="33"/>
    </location>
</feature>
<sequence length="77" mass="8754">AFRQRQGHRGRLHRRAEAGDGHPPHGHHGRHRGREPAPGDLGPDRGAQERRLGHGRPGHDRRRRPGARRRRTGARLV</sequence>
<proteinExistence type="predicted"/>
<feature type="compositionally biased region" description="Basic and acidic residues" evidence="1">
    <location>
        <begin position="34"/>
        <end position="52"/>
    </location>
</feature>
<evidence type="ECO:0000256" key="1">
    <source>
        <dbReference type="SAM" id="MobiDB-lite"/>
    </source>
</evidence>
<protein>
    <submittedName>
        <fullName evidence="2">4-oxalocrotonate tautomerase</fullName>
    </submittedName>
</protein>
<name>A0A6J4UVQ9_9BACT</name>
<feature type="non-terminal residue" evidence="2">
    <location>
        <position position="77"/>
    </location>
</feature>
<evidence type="ECO:0000313" key="2">
    <source>
        <dbReference type="EMBL" id="CAA9561889.1"/>
    </source>
</evidence>
<organism evidence="2">
    <name type="scientific">uncultured Thermomicrobiales bacterium</name>
    <dbReference type="NCBI Taxonomy" id="1645740"/>
    <lineage>
        <taxon>Bacteria</taxon>
        <taxon>Pseudomonadati</taxon>
        <taxon>Thermomicrobiota</taxon>
        <taxon>Thermomicrobia</taxon>
        <taxon>Thermomicrobiales</taxon>
        <taxon>environmental samples</taxon>
    </lineage>
</organism>
<gene>
    <name evidence="2" type="ORF">AVDCRST_MAG49-2467</name>
</gene>
<dbReference type="EMBL" id="CADCWG010000168">
    <property type="protein sequence ID" value="CAA9561889.1"/>
    <property type="molecule type" value="Genomic_DNA"/>
</dbReference>
<feature type="compositionally biased region" description="Basic residues" evidence="1">
    <location>
        <begin position="1"/>
        <end position="14"/>
    </location>
</feature>
<feature type="region of interest" description="Disordered" evidence="1">
    <location>
        <begin position="1"/>
        <end position="77"/>
    </location>
</feature>
<feature type="compositionally biased region" description="Basic residues" evidence="1">
    <location>
        <begin position="53"/>
        <end position="77"/>
    </location>
</feature>
<accession>A0A6J4UVQ9</accession>
<dbReference type="AlphaFoldDB" id="A0A6J4UVQ9"/>
<reference evidence="2" key="1">
    <citation type="submission" date="2020-02" db="EMBL/GenBank/DDBJ databases">
        <authorList>
            <person name="Meier V. D."/>
        </authorList>
    </citation>
    <scope>NUCLEOTIDE SEQUENCE</scope>
    <source>
        <strain evidence="2">AVDCRST_MAG49</strain>
    </source>
</reference>